<evidence type="ECO:0000313" key="2">
    <source>
        <dbReference type="EMBL" id="RZQ53902.1"/>
    </source>
</evidence>
<dbReference type="RefSeq" id="WP_130254756.1">
    <property type="nucleotide sequence ID" value="NZ_PPSX01000020.1"/>
</dbReference>
<gene>
    <name evidence="2" type="ORF">C1E23_06255</name>
</gene>
<keyword evidence="1" id="KW-0732">Signal</keyword>
<proteinExistence type="predicted"/>
<accession>A0A4Q7IPY4</accession>
<reference evidence="2 3" key="1">
    <citation type="submission" date="2018-01" db="EMBL/GenBank/DDBJ databases">
        <title>Co-occurrence of chitin degradation, pigmentation and bioactivity in marine Pseudoalteromonas.</title>
        <authorList>
            <person name="Paulsen S."/>
            <person name="Gram L."/>
            <person name="Machado H."/>
        </authorList>
    </citation>
    <scope>NUCLEOTIDE SEQUENCE [LARGE SCALE GENOMIC DNA]</scope>
    <source>
        <strain evidence="2 3">S3898</strain>
    </source>
</reference>
<dbReference type="EMBL" id="PPSX01000020">
    <property type="protein sequence ID" value="RZQ53902.1"/>
    <property type="molecule type" value="Genomic_DNA"/>
</dbReference>
<feature type="signal peptide" evidence="1">
    <location>
        <begin position="1"/>
        <end position="19"/>
    </location>
</feature>
<evidence type="ECO:0000313" key="3">
    <source>
        <dbReference type="Proteomes" id="UP000291338"/>
    </source>
</evidence>
<name>A0A4Q7IPY4_9GAMM</name>
<dbReference type="Proteomes" id="UP000291338">
    <property type="component" value="Unassembled WGS sequence"/>
</dbReference>
<feature type="chain" id="PRO_5020571252" description="Porin domain-containing protein" evidence="1">
    <location>
        <begin position="20"/>
        <end position="411"/>
    </location>
</feature>
<dbReference type="InterPro" id="IPR023614">
    <property type="entry name" value="Porin_dom_sf"/>
</dbReference>
<organism evidence="2 3">
    <name type="scientific">Pseudoalteromonas phenolica</name>
    <dbReference type="NCBI Taxonomy" id="161398"/>
    <lineage>
        <taxon>Bacteria</taxon>
        <taxon>Pseudomonadati</taxon>
        <taxon>Pseudomonadota</taxon>
        <taxon>Gammaproteobacteria</taxon>
        <taxon>Alteromonadales</taxon>
        <taxon>Pseudoalteromonadaceae</taxon>
        <taxon>Pseudoalteromonas</taxon>
    </lineage>
</organism>
<dbReference type="SUPFAM" id="SSF56935">
    <property type="entry name" value="Porins"/>
    <property type="match status" value="1"/>
</dbReference>
<evidence type="ECO:0000256" key="1">
    <source>
        <dbReference type="SAM" id="SignalP"/>
    </source>
</evidence>
<sequence>MLRLLCALLYLSSFFGICAERATISGFGNIGAVHSNSDIYRFRTDISRENDNFEDSIDFNAISSLGLQTDIVLHPDFDFVGQVIYRGQKHITLDDTLSLAFLRYKPTPSWEVRVGRTLLDLYLLTEYRDIGFAYPWSKVPTEIYGLLPYRSLDGADFTYFISKGALDYRVKLFTGESTSNIALDNENVELTIDDVIGLSVELSQFDWTLSLKHTQAKTKNNISTMASIIAGLQQIPAQIWPDKTQFINDFSLVNKTAYFSSAGLKYDIGAFTFLTELAHLRSDSSVVSAVKSGYISSTYNFDKGQVFYTYAIAKSKTSEFNDAVNIQRFLPNQVEEIILAVNESFRVFSPNQQTYSIGMRYDLKDNIAIKVQLDHSNINAQGGALWSYQGMNTLAPKESFSTFFISVSFTF</sequence>
<dbReference type="AlphaFoldDB" id="A0A4Q7IPY4"/>
<evidence type="ECO:0008006" key="4">
    <source>
        <dbReference type="Google" id="ProtNLM"/>
    </source>
</evidence>
<comment type="caution">
    <text evidence="2">The sequence shown here is derived from an EMBL/GenBank/DDBJ whole genome shotgun (WGS) entry which is preliminary data.</text>
</comment>
<dbReference type="Gene3D" id="2.40.160.10">
    <property type="entry name" value="Porin"/>
    <property type="match status" value="1"/>
</dbReference>
<protein>
    <recommendedName>
        <fullName evidence="4">Porin domain-containing protein</fullName>
    </recommendedName>
</protein>